<protein>
    <submittedName>
        <fullName evidence="1">Uncharacterized protein</fullName>
    </submittedName>
</protein>
<accession>D7FYU4</accession>
<dbReference type="InParanoid" id="D7FYU4"/>
<dbReference type="EMBL" id="FN649758">
    <property type="protein sequence ID" value="CBJ26586.1"/>
    <property type="molecule type" value="Genomic_DNA"/>
</dbReference>
<evidence type="ECO:0000313" key="1">
    <source>
        <dbReference type="EMBL" id="CBJ26586.1"/>
    </source>
</evidence>
<gene>
    <name evidence="1" type="ORF">Esi_0035_0076</name>
</gene>
<name>D7FYU4_ECTSI</name>
<keyword evidence="2" id="KW-1185">Reference proteome</keyword>
<dbReference type="OrthoDB" id="10275040at2759"/>
<reference evidence="1 2" key="1">
    <citation type="journal article" date="2010" name="Nature">
        <title>The Ectocarpus genome and the independent evolution of multicellularity in brown algae.</title>
        <authorList>
            <person name="Cock J.M."/>
            <person name="Sterck L."/>
            <person name="Rouze P."/>
            <person name="Scornet D."/>
            <person name="Allen A.E."/>
            <person name="Amoutzias G."/>
            <person name="Anthouard V."/>
            <person name="Artiguenave F."/>
            <person name="Aury J.M."/>
            <person name="Badger J.H."/>
            <person name="Beszteri B."/>
            <person name="Billiau K."/>
            <person name="Bonnet E."/>
            <person name="Bothwell J.H."/>
            <person name="Bowler C."/>
            <person name="Boyen C."/>
            <person name="Brownlee C."/>
            <person name="Carrano C.J."/>
            <person name="Charrier B."/>
            <person name="Cho G.Y."/>
            <person name="Coelho S.M."/>
            <person name="Collen J."/>
            <person name="Corre E."/>
            <person name="Da Silva C."/>
            <person name="Delage L."/>
            <person name="Delaroque N."/>
            <person name="Dittami S.M."/>
            <person name="Doulbeau S."/>
            <person name="Elias M."/>
            <person name="Farnham G."/>
            <person name="Gachon C.M."/>
            <person name="Gschloessl B."/>
            <person name="Heesch S."/>
            <person name="Jabbari K."/>
            <person name="Jubin C."/>
            <person name="Kawai H."/>
            <person name="Kimura K."/>
            <person name="Kloareg B."/>
            <person name="Kupper F.C."/>
            <person name="Lang D."/>
            <person name="Le Bail A."/>
            <person name="Leblanc C."/>
            <person name="Lerouge P."/>
            <person name="Lohr M."/>
            <person name="Lopez P.J."/>
            <person name="Martens C."/>
            <person name="Maumus F."/>
            <person name="Michel G."/>
            <person name="Miranda-Saavedra D."/>
            <person name="Morales J."/>
            <person name="Moreau H."/>
            <person name="Motomura T."/>
            <person name="Nagasato C."/>
            <person name="Napoli C.A."/>
            <person name="Nelson D.R."/>
            <person name="Nyvall-Collen P."/>
            <person name="Peters A.F."/>
            <person name="Pommier C."/>
            <person name="Potin P."/>
            <person name="Poulain J."/>
            <person name="Quesneville H."/>
            <person name="Read B."/>
            <person name="Rensing S.A."/>
            <person name="Ritter A."/>
            <person name="Rousvoal S."/>
            <person name="Samanta M."/>
            <person name="Samson G."/>
            <person name="Schroeder D.C."/>
            <person name="Segurens B."/>
            <person name="Strittmatter M."/>
            <person name="Tonon T."/>
            <person name="Tregear J.W."/>
            <person name="Valentin K."/>
            <person name="von Dassow P."/>
            <person name="Yamagishi T."/>
            <person name="Van de Peer Y."/>
            <person name="Wincker P."/>
        </authorList>
    </citation>
    <scope>NUCLEOTIDE SEQUENCE [LARGE SCALE GENOMIC DNA]</scope>
    <source>
        <strain evidence="2">Ec32 / CCAP1310/4</strain>
    </source>
</reference>
<proteinExistence type="predicted"/>
<sequence length="74" mass="8220">MAMSAAFAGFAKRYSAKYIQTGSFSPVLHFMGVSALTHLSIKYVVVGQHKSAQKKEEAKKIRDFYNAHHVGAHH</sequence>
<organism evidence="1 2">
    <name type="scientific">Ectocarpus siliculosus</name>
    <name type="common">Brown alga</name>
    <name type="synonym">Conferva siliculosa</name>
    <dbReference type="NCBI Taxonomy" id="2880"/>
    <lineage>
        <taxon>Eukaryota</taxon>
        <taxon>Sar</taxon>
        <taxon>Stramenopiles</taxon>
        <taxon>Ochrophyta</taxon>
        <taxon>PX clade</taxon>
        <taxon>Phaeophyceae</taxon>
        <taxon>Ectocarpales</taxon>
        <taxon>Ectocarpaceae</taxon>
        <taxon>Ectocarpus</taxon>
    </lineage>
</organism>
<dbReference type="Proteomes" id="UP000002630">
    <property type="component" value="Linkage Group LG33"/>
</dbReference>
<dbReference type="EMBL" id="FN648542">
    <property type="protein sequence ID" value="CBJ26586.1"/>
    <property type="molecule type" value="Genomic_DNA"/>
</dbReference>
<dbReference type="AlphaFoldDB" id="D7FYU4"/>
<evidence type="ECO:0000313" key="2">
    <source>
        <dbReference type="Proteomes" id="UP000002630"/>
    </source>
</evidence>